<keyword evidence="1" id="KW-1133">Transmembrane helix</keyword>
<dbReference type="RefSeq" id="WP_393971842.1">
    <property type="nucleotide sequence ID" value="NZ_CP133772.1"/>
</dbReference>
<evidence type="ECO:0000313" key="3">
    <source>
        <dbReference type="EMBL" id="WYX99883.1"/>
    </source>
</evidence>
<dbReference type="EMBL" id="CP133772">
    <property type="protein sequence ID" value="WYX99883.1"/>
    <property type="molecule type" value="Genomic_DNA"/>
</dbReference>
<sequence length="289" mass="31280">MILELSLFLSLGVLTLWTFSNTIIKKVSVQLGTYRTSSIVVGLGIFPMLIAILVERPLFHYSSFLLLSLVSGVMLGAGYILFYKALEKEKVSSAGVMFNLQQIIVISIGILFLKENSGPYTYIGITLIIMGALLVSVNRNVKINRILLLAAAANIIWGLYYIPLSRAIFAVHFSTTPLILARIVGFFIITIIFLPRIMKARKKPNTEKQGRYRSVLALGVLAGLLDGSANVVYASAISGDFIVLAGSIVAILPATIAISGVLFFREKLTAIQAFGIILAIAGALVISLI</sequence>
<dbReference type="KEGG" id="omr:OXIME_000428"/>
<dbReference type="InterPro" id="IPR037185">
    <property type="entry name" value="EmrE-like"/>
</dbReference>
<dbReference type="Pfam" id="PF00892">
    <property type="entry name" value="EamA"/>
    <property type="match status" value="2"/>
</dbReference>
<feature type="domain" description="EamA" evidence="2">
    <location>
        <begin position="7"/>
        <end position="136"/>
    </location>
</feature>
<feature type="transmembrane region" description="Helical" evidence="1">
    <location>
        <begin position="241"/>
        <end position="264"/>
    </location>
</feature>
<feature type="transmembrane region" description="Helical" evidence="1">
    <location>
        <begin position="36"/>
        <end position="54"/>
    </location>
</feature>
<feature type="transmembrane region" description="Helical" evidence="1">
    <location>
        <begin position="6"/>
        <end position="24"/>
    </location>
</feature>
<keyword evidence="1" id="KW-0812">Transmembrane</keyword>
<accession>A0AAX4NFI8</accession>
<reference evidence="3 4" key="1">
    <citation type="submission" date="2023-09" db="EMBL/GenBank/DDBJ databases">
        <authorList>
            <person name="Golyshina O.V."/>
            <person name="Lunev E.A."/>
            <person name="Bargiela R."/>
            <person name="Gaines M.C."/>
            <person name="Daum B."/>
            <person name="Bale N.J."/>
            <person name="Koenen M."/>
            <person name="Sinninghe Damst J.S."/>
            <person name="Yakimov M."/>
            <person name="Golyshin P.N."/>
        </authorList>
    </citation>
    <scope>NUCLEOTIDE SEQUENCE [LARGE SCALE GENOMIC DNA]</scope>
    <source>
        <strain evidence="3 4">M1</strain>
    </source>
</reference>
<dbReference type="InterPro" id="IPR000620">
    <property type="entry name" value="EamA_dom"/>
</dbReference>
<organism evidence="3 4">
    <name type="scientific">Oxyplasma meridianum</name>
    <dbReference type="NCBI Taxonomy" id="3073602"/>
    <lineage>
        <taxon>Archaea</taxon>
        <taxon>Methanobacteriati</taxon>
        <taxon>Thermoplasmatota</taxon>
        <taxon>Thermoplasmata</taxon>
        <taxon>Thermoplasmatales</taxon>
        <taxon>Thermoplasmataceae</taxon>
        <taxon>Oxyplasma</taxon>
    </lineage>
</organism>
<gene>
    <name evidence="3" type="ORF">OXIME_000428</name>
</gene>
<dbReference type="PANTHER" id="PTHR22911">
    <property type="entry name" value="ACYL-MALONYL CONDENSING ENZYME-RELATED"/>
    <property type="match status" value="1"/>
</dbReference>
<dbReference type="SUPFAM" id="SSF103481">
    <property type="entry name" value="Multidrug resistance efflux transporter EmrE"/>
    <property type="match status" value="2"/>
</dbReference>
<feature type="transmembrane region" description="Helical" evidence="1">
    <location>
        <begin position="271"/>
        <end position="288"/>
    </location>
</feature>
<feature type="domain" description="EamA" evidence="2">
    <location>
        <begin position="146"/>
        <end position="287"/>
    </location>
</feature>
<dbReference type="PANTHER" id="PTHR22911:SF137">
    <property type="entry name" value="SOLUTE CARRIER FAMILY 35 MEMBER G2-RELATED"/>
    <property type="match status" value="1"/>
</dbReference>
<protein>
    <submittedName>
        <fullName evidence="3">DMT family transporter</fullName>
    </submittedName>
</protein>
<feature type="transmembrane region" description="Helical" evidence="1">
    <location>
        <begin position="94"/>
        <end position="113"/>
    </location>
</feature>
<name>A0AAX4NFI8_9ARCH</name>
<dbReference type="GO" id="GO:0016020">
    <property type="term" value="C:membrane"/>
    <property type="evidence" value="ECO:0007669"/>
    <property type="project" value="InterPro"/>
</dbReference>
<feature type="transmembrane region" description="Helical" evidence="1">
    <location>
        <begin position="169"/>
        <end position="194"/>
    </location>
</feature>
<keyword evidence="4" id="KW-1185">Reference proteome</keyword>
<feature type="transmembrane region" description="Helical" evidence="1">
    <location>
        <begin position="146"/>
        <end position="163"/>
    </location>
</feature>
<evidence type="ECO:0000313" key="4">
    <source>
        <dbReference type="Proteomes" id="UP001451606"/>
    </source>
</evidence>
<evidence type="ECO:0000256" key="1">
    <source>
        <dbReference type="SAM" id="Phobius"/>
    </source>
</evidence>
<dbReference type="GeneID" id="95967153"/>
<feature type="transmembrane region" description="Helical" evidence="1">
    <location>
        <begin position="215"/>
        <end position="235"/>
    </location>
</feature>
<keyword evidence="1" id="KW-0472">Membrane</keyword>
<feature type="transmembrane region" description="Helical" evidence="1">
    <location>
        <begin position="119"/>
        <end position="137"/>
    </location>
</feature>
<dbReference type="AlphaFoldDB" id="A0AAX4NFI8"/>
<dbReference type="Gene3D" id="1.10.3730.20">
    <property type="match status" value="1"/>
</dbReference>
<proteinExistence type="predicted"/>
<evidence type="ECO:0000259" key="2">
    <source>
        <dbReference type="Pfam" id="PF00892"/>
    </source>
</evidence>
<feature type="transmembrane region" description="Helical" evidence="1">
    <location>
        <begin position="60"/>
        <end position="82"/>
    </location>
</feature>
<dbReference type="Proteomes" id="UP001451606">
    <property type="component" value="Chromosome"/>
</dbReference>